<evidence type="ECO:0000313" key="1">
    <source>
        <dbReference type="EMBL" id="GAQ20295.1"/>
    </source>
</evidence>
<proteinExistence type="predicted"/>
<comment type="caution">
    <text evidence="1">The sequence shown here is derived from an EMBL/GenBank/DDBJ whole genome shotgun (WGS) entry which is preliminary data.</text>
</comment>
<dbReference type="Proteomes" id="UP000056209">
    <property type="component" value="Unassembled WGS sequence"/>
</dbReference>
<gene>
    <name evidence="1" type="ORF">DEIGR_100322</name>
</gene>
<protein>
    <submittedName>
        <fullName evidence="1">Uncharacterized protein</fullName>
    </submittedName>
</protein>
<reference evidence="2" key="1">
    <citation type="submission" date="2015-11" db="EMBL/GenBank/DDBJ databases">
        <title>Draft Genome Sequence of the Radioresistant Bacterium Deinococcus grandis, Isolated from Freshwater Fish in Japan.</title>
        <authorList>
            <person name="Satoh K."/>
            <person name="Onodera T."/>
            <person name="Omoso K."/>
            <person name="Takeda-Yano K."/>
            <person name="Katayama T."/>
            <person name="Oono Y."/>
            <person name="Narumi I."/>
        </authorList>
    </citation>
    <scope>NUCLEOTIDE SEQUENCE [LARGE SCALE GENOMIC DNA]</scope>
    <source>
        <strain evidence="2">ATCC 43672</strain>
    </source>
</reference>
<keyword evidence="2" id="KW-1185">Reference proteome</keyword>
<evidence type="ECO:0000313" key="2">
    <source>
        <dbReference type="Proteomes" id="UP000056209"/>
    </source>
</evidence>
<dbReference type="RefSeq" id="WP_058974693.1">
    <property type="nucleotide sequence ID" value="NZ_BCMS01000001.1"/>
</dbReference>
<name>A0A117DPZ1_9DEIO</name>
<sequence>MQELSCTWVPGTFDVVRLKISGRTIEMTSTRLARLFGKQALHDLYLKGSAKLKLDAQQVALLS</sequence>
<dbReference type="AlphaFoldDB" id="A0A117DPZ1"/>
<accession>A0A117DPZ1</accession>
<organism evidence="1 2">
    <name type="scientific">Deinococcus grandis</name>
    <dbReference type="NCBI Taxonomy" id="57498"/>
    <lineage>
        <taxon>Bacteria</taxon>
        <taxon>Thermotogati</taxon>
        <taxon>Deinococcota</taxon>
        <taxon>Deinococci</taxon>
        <taxon>Deinococcales</taxon>
        <taxon>Deinococcaceae</taxon>
        <taxon>Deinococcus</taxon>
    </lineage>
</organism>
<dbReference type="OrthoDB" id="72893at2"/>
<dbReference type="EMBL" id="BCMS01000001">
    <property type="protein sequence ID" value="GAQ20295.1"/>
    <property type="molecule type" value="Genomic_DNA"/>
</dbReference>